<evidence type="ECO:0000256" key="6">
    <source>
        <dbReference type="SAM" id="MobiDB-lite"/>
    </source>
</evidence>
<evidence type="ECO:0000256" key="3">
    <source>
        <dbReference type="ARBA" id="ARBA00023082"/>
    </source>
</evidence>
<dbReference type="Proteomes" id="UP001139485">
    <property type="component" value="Unassembled WGS sequence"/>
</dbReference>
<evidence type="ECO:0000313" key="9">
    <source>
        <dbReference type="EMBL" id="MCM0618809.1"/>
    </source>
</evidence>
<feature type="region of interest" description="Disordered" evidence="6">
    <location>
        <begin position="84"/>
        <end position="107"/>
    </location>
</feature>
<gene>
    <name evidence="9" type="ORF">M8330_00705</name>
</gene>
<dbReference type="InterPro" id="IPR013249">
    <property type="entry name" value="RNA_pol_sigma70_r4_t2"/>
</dbReference>
<evidence type="ECO:0000256" key="2">
    <source>
        <dbReference type="ARBA" id="ARBA00023015"/>
    </source>
</evidence>
<name>A0A9X2D5S7_9ACTN</name>
<organism evidence="9 10">
    <name type="scientific">Nocardioides bruguierae</name>
    <dbReference type="NCBI Taxonomy" id="2945102"/>
    <lineage>
        <taxon>Bacteria</taxon>
        <taxon>Bacillati</taxon>
        <taxon>Actinomycetota</taxon>
        <taxon>Actinomycetes</taxon>
        <taxon>Propionibacteriales</taxon>
        <taxon>Nocardioidaceae</taxon>
        <taxon>Nocardioides</taxon>
    </lineage>
</organism>
<sequence length="195" mass="21871">MGTDRRAEFTDFAAARQQSLLRAAYLMVGEQTLAQDLVQEALTKTYVAWPRLRRTEAAEAYTRRAITTTAISWFRRKSWSHERVSETPEDLRPAGAQSQSQGQDDHADDVARRDWLWAALHRLPPRQRAAVVLRYYEDLTEAQTAEALGCAVGTVKSQVNAAFKTLRADLGESAGRADLLPHLDDQTTDRTGATR</sequence>
<dbReference type="NCBIfam" id="TIGR02983">
    <property type="entry name" value="SigE-fam_strep"/>
    <property type="match status" value="1"/>
</dbReference>
<comment type="similarity">
    <text evidence="1">Belongs to the sigma-70 factor family. ECF subfamily.</text>
</comment>
<dbReference type="InterPro" id="IPR007627">
    <property type="entry name" value="RNA_pol_sigma70_r2"/>
</dbReference>
<dbReference type="InterPro" id="IPR014284">
    <property type="entry name" value="RNA_pol_sigma-70_dom"/>
</dbReference>
<reference evidence="9" key="1">
    <citation type="submission" date="2022-05" db="EMBL/GenBank/DDBJ databases">
        <authorList>
            <person name="Tuo L."/>
        </authorList>
    </citation>
    <scope>NUCLEOTIDE SEQUENCE</scope>
    <source>
        <strain evidence="9">BSK12Z-4</strain>
    </source>
</reference>
<dbReference type="CDD" id="cd06171">
    <property type="entry name" value="Sigma70_r4"/>
    <property type="match status" value="1"/>
</dbReference>
<evidence type="ECO:0000256" key="5">
    <source>
        <dbReference type="ARBA" id="ARBA00023163"/>
    </source>
</evidence>
<dbReference type="AlphaFoldDB" id="A0A9X2D5S7"/>
<evidence type="ECO:0000259" key="8">
    <source>
        <dbReference type="Pfam" id="PF08281"/>
    </source>
</evidence>
<dbReference type="PANTHER" id="PTHR43133:SF50">
    <property type="entry name" value="ECF RNA POLYMERASE SIGMA FACTOR SIGM"/>
    <property type="match status" value="1"/>
</dbReference>
<comment type="caution">
    <text evidence="9">The sequence shown here is derived from an EMBL/GenBank/DDBJ whole genome shotgun (WGS) entry which is preliminary data.</text>
</comment>
<evidence type="ECO:0000256" key="4">
    <source>
        <dbReference type="ARBA" id="ARBA00023125"/>
    </source>
</evidence>
<dbReference type="GO" id="GO:0016987">
    <property type="term" value="F:sigma factor activity"/>
    <property type="evidence" value="ECO:0007669"/>
    <property type="project" value="UniProtKB-KW"/>
</dbReference>
<keyword evidence="5" id="KW-0804">Transcription</keyword>
<dbReference type="InterPro" id="IPR013324">
    <property type="entry name" value="RNA_pol_sigma_r3/r4-like"/>
</dbReference>
<evidence type="ECO:0000313" key="10">
    <source>
        <dbReference type="Proteomes" id="UP001139485"/>
    </source>
</evidence>
<keyword evidence="10" id="KW-1185">Reference proteome</keyword>
<proteinExistence type="inferred from homology"/>
<dbReference type="NCBIfam" id="TIGR02937">
    <property type="entry name" value="sigma70-ECF"/>
    <property type="match status" value="1"/>
</dbReference>
<dbReference type="SUPFAM" id="SSF88946">
    <property type="entry name" value="Sigma2 domain of RNA polymerase sigma factors"/>
    <property type="match status" value="1"/>
</dbReference>
<dbReference type="EMBL" id="JAMOIL010000001">
    <property type="protein sequence ID" value="MCM0618809.1"/>
    <property type="molecule type" value="Genomic_DNA"/>
</dbReference>
<dbReference type="InterPro" id="IPR013325">
    <property type="entry name" value="RNA_pol_sigma_r2"/>
</dbReference>
<dbReference type="InterPro" id="IPR014325">
    <property type="entry name" value="RNA_pol_sigma-E_actinobac"/>
</dbReference>
<dbReference type="InterPro" id="IPR036388">
    <property type="entry name" value="WH-like_DNA-bd_sf"/>
</dbReference>
<dbReference type="GO" id="GO:0003677">
    <property type="term" value="F:DNA binding"/>
    <property type="evidence" value="ECO:0007669"/>
    <property type="project" value="UniProtKB-KW"/>
</dbReference>
<evidence type="ECO:0000259" key="7">
    <source>
        <dbReference type="Pfam" id="PF04542"/>
    </source>
</evidence>
<keyword evidence="3" id="KW-0731">Sigma factor</keyword>
<feature type="domain" description="RNA polymerase sigma factor 70 region 4 type 2" evidence="8">
    <location>
        <begin position="114"/>
        <end position="166"/>
    </location>
</feature>
<dbReference type="Gene3D" id="1.10.1740.10">
    <property type="match status" value="1"/>
</dbReference>
<feature type="domain" description="RNA polymerase sigma-70 region 2" evidence="7">
    <location>
        <begin position="17"/>
        <end position="79"/>
    </location>
</feature>
<dbReference type="Gene3D" id="1.10.10.10">
    <property type="entry name" value="Winged helix-like DNA-binding domain superfamily/Winged helix DNA-binding domain"/>
    <property type="match status" value="1"/>
</dbReference>
<evidence type="ECO:0000256" key="1">
    <source>
        <dbReference type="ARBA" id="ARBA00010641"/>
    </source>
</evidence>
<dbReference type="Pfam" id="PF04542">
    <property type="entry name" value="Sigma70_r2"/>
    <property type="match status" value="1"/>
</dbReference>
<dbReference type="SUPFAM" id="SSF88659">
    <property type="entry name" value="Sigma3 and sigma4 domains of RNA polymerase sigma factors"/>
    <property type="match status" value="1"/>
</dbReference>
<dbReference type="Pfam" id="PF08281">
    <property type="entry name" value="Sigma70_r4_2"/>
    <property type="match status" value="1"/>
</dbReference>
<protein>
    <submittedName>
        <fullName evidence="9">SigE family RNA polymerase sigma factor</fullName>
    </submittedName>
</protein>
<dbReference type="GO" id="GO:0006352">
    <property type="term" value="P:DNA-templated transcription initiation"/>
    <property type="evidence" value="ECO:0007669"/>
    <property type="project" value="InterPro"/>
</dbReference>
<dbReference type="InterPro" id="IPR039425">
    <property type="entry name" value="RNA_pol_sigma-70-like"/>
</dbReference>
<keyword evidence="4" id="KW-0238">DNA-binding</keyword>
<accession>A0A9X2D5S7</accession>
<dbReference type="RefSeq" id="WP_250825773.1">
    <property type="nucleotide sequence ID" value="NZ_JAMOIL010000001.1"/>
</dbReference>
<keyword evidence="2" id="KW-0805">Transcription regulation</keyword>
<dbReference type="PANTHER" id="PTHR43133">
    <property type="entry name" value="RNA POLYMERASE ECF-TYPE SIGMA FACTO"/>
    <property type="match status" value="1"/>
</dbReference>